<keyword evidence="1" id="KW-0240">DNA-directed RNA polymerase</keyword>
<dbReference type="Pfam" id="PF04801">
    <property type="entry name" value="RPC5"/>
    <property type="match status" value="1"/>
</dbReference>
<name>A0A0K8U5K1_BACLA</name>
<dbReference type="PANTHER" id="PTHR12069:SF0">
    <property type="entry name" value="DNA-DIRECTED RNA POLYMERASE III SUBUNIT RPC5"/>
    <property type="match status" value="1"/>
</dbReference>
<keyword evidence="1" id="KW-0804">Transcription</keyword>
<dbReference type="PANTHER" id="PTHR12069">
    <property type="entry name" value="DNA-DIRECTED RNA POLYMERASES III 80 KDA POLYPEPTIDE RNA POLYMERASE III SUBUNIT 5"/>
    <property type="match status" value="1"/>
</dbReference>
<dbReference type="GO" id="GO:0042797">
    <property type="term" value="P:tRNA transcription by RNA polymerase III"/>
    <property type="evidence" value="ECO:0007669"/>
    <property type="project" value="TreeGrafter"/>
</dbReference>
<proteinExistence type="predicted"/>
<protein>
    <submittedName>
        <fullName evidence="1">DNA-directed RNA polymerase III subunit RPC5</fullName>
    </submittedName>
</protein>
<evidence type="ECO:0000313" key="1">
    <source>
        <dbReference type="EMBL" id="JAI21863.1"/>
    </source>
</evidence>
<dbReference type="GO" id="GO:0005666">
    <property type="term" value="C:RNA polymerase III complex"/>
    <property type="evidence" value="ECO:0007669"/>
    <property type="project" value="TreeGrafter"/>
</dbReference>
<reference evidence="1" key="1">
    <citation type="submission" date="2015-06" db="EMBL/GenBank/DDBJ databases">
        <authorList>
            <person name="Hoefler B.C."/>
            <person name="Straight P.D."/>
        </authorList>
    </citation>
    <scope>NUCLEOTIDE SEQUENCE</scope>
</reference>
<dbReference type="InterPro" id="IPR006886">
    <property type="entry name" value="RNA_pol_III_Rpc5"/>
</dbReference>
<dbReference type="AlphaFoldDB" id="A0A0K8U5K1"/>
<organism evidence="1">
    <name type="scientific">Bactrocera latifrons</name>
    <name type="common">Malaysian fruit fly</name>
    <name type="synonym">Chaetodacus latifrons</name>
    <dbReference type="NCBI Taxonomy" id="174628"/>
    <lineage>
        <taxon>Eukaryota</taxon>
        <taxon>Metazoa</taxon>
        <taxon>Ecdysozoa</taxon>
        <taxon>Arthropoda</taxon>
        <taxon>Hexapoda</taxon>
        <taxon>Insecta</taxon>
        <taxon>Pterygota</taxon>
        <taxon>Neoptera</taxon>
        <taxon>Endopterygota</taxon>
        <taxon>Diptera</taxon>
        <taxon>Brachycera</taxon>
        <taxon>Muscomorpha</taxon>
        <taxon>Tephritoidea</taxon>
        <taxon>Tephritidae</taxon>
        <taxon>Bactrocera</taxon>
        <taxon>Bactrocera</taxon>
    </lineage>
</organism>
<gene>
    <name evidence="1" type="primary">POLR3E</name>
    <name evidence="1" type="ORF">c0_g1_i1</name>
</gene>
<dbReference type="EMBL" id="GDHF01030451">
    <property type="protein sequence ID" value="JAI21863.1"/>
    <property type="molecule type" value="Transcribed_RNA"/>
</dbReference>
<dbReference type="OrthoDB" id="340681at2759"/>
<sequence>MSNKCFGDDVIIEEIPIFLSKNLQENLYLFQYPTKTQISNFDNSAVVNCCVKPLNHEVKVDFALNTESNFYDRFKGEKFALASDGKSQTKGERPTYKRGVMDKQAFTSTRSLDDVDKYVVGILSDKELHLTPLANILQLRPSLSHFDKEDKRLKAEQKALNDEDDEEELQQVTVKFAKSGVGNKKSKAKERQGYASFIKRSNEESWCETYWHPRKSPTAELERQKLFATNQQINLALELDFPKYVKKLLPEDGKDQGIDAVLPPKVISKTRLKSMSLVDQLKVILRDVRMMSFEDIYSILQDCNDCNISSEKVLRALPQVGVLIHGNWVPQSDIIYPTDTLSNSNGVSSELMIRARDYVLFRFSRVKYLYRRQVITATQLPPDEAAEVLQSVARLNSEKSGNYYCLPIKSLNRDTQNLFKDRKWFGELRSKHIMKWILRNHPSVHENGRFGKINCNLRKYLKQKHDKQYTNMYCIFKEIKYCLIL</sequence>
<accession>A0A0K8U5K1</accession>